<dbReference type="Proteomes" id="UP000748025">
    <property type="component" value="Unassembled WGS sequence"/>
</dbReference>
<feature type="transmembrane region" description="Helical" evidence="2">
    <location>
        <begin position="236"/>
        <end position="261"/>
    </location>
</feature>
<keyword evidence="3" id="KW-0732">Signal</keyword>
<name>A0A9P7NHX4_9HYPO</name>
<feature type="region of interest" description="Disordered" evidence="1">
    <location>
        <begin position="170"/>
        <end position="230"/>
    </location>
</feature>
<protein>
    <submittedName>
        <fullName evidence="4">Uncharacterized protein</fullName>
    </submittedName>
</protein>
<feature type="chain" id="PRO_5040281712" evidence="3">
    <location>
        <begin position="19"/>
        <end position="326"/>
    </location>
</feature>
<evidence type="ECO:0000256" key="1">
    <source>
        <dbReference type="SAM" id="MobiDB-lite"/>
    </source>
</evidence>
<dbReference type="EMBL" id="SRPW01000237">
    <property type="protein sequence ID" value="KAG6016572.1"/>
    <property type="molecule type" value="Genomic_DNA"/>
</dbReference>
<feature type="compositionally biased region" description="Low complexity" evidence="1">
    <location>
        <begin position="191"/>
        <end position="209"/>
    </location>
</feature>
<comment type="caution">
    <text evidence="4">The sequence shown here is derived from an EMBL/GenBank/DDBJ whole genome shotgun (WGS) entry which is preliminary data.</text>
</comment>
<gene>
    <name evidence="4" type="ORF">E4U43_003509</name>
</gene>
<dbReference type="OrthoDB" id="3547571at2759"/>
<feature type="signal peptide" evidence="3">
    <location>
        <begin position="1"/>
        <end position="18"/>
    </location>
</feature>
<feature type="compositionally biased region" description="Polar residues" evidence="1">
    <location>
        <begin position="210"/>
        <end position="226"/>
    </location>
</feature>
<keyword evidence="2" id="KW-0812">Transmembrane</keyword>
<feature type="region of interest" description="Disordered" evidence="1">
    <location>
        <begin position="266"/>
        <end position="326"/>
    </location>
</feature>
<keyword evidence="5" id="KW-1185">Reference proteome</keyword>
<accession>A0A9P7NHX4</accession>
<keyword evidence="2" id="KW-1133">Transmembrane helix</keyword>
<reference evidence="4" key="1">
    <citation type="journal article" date="2020" name="bioRxiv">
        <title>Whole genome comparisons of ergot fungi reveals the divergence and evolution of species within the genus Claviceps are the result of varying mechanisms driving genome evolution and host range expansion.</title>
        <authorList>
            <person name="Wyka S.A."/>
            <person name="Mondo S.J."/>
            <person name="Liu M."/>
            <person name="Dettman J."/>
            <person name="Nalam V."/>
            <person name="Broders K.D."/>
        </authorList>
    </citation>
    <scope>NUCLEOTIDE SEQUENCE</scope>
    <source>
        <strain evidence="4">CCC 602</strain>
    </source>
</reference>
<evidence type="ECO:0000256" key="3">
    <source>
        <dbReference type="SAM" id="SignalP"/>
    </source>
</evidence>
<organism evidence="4 5">
    <name type="scientific">Claviceps pusilla</name>
    <dbReference type="NCBI Taxonomy" id="123648"/>
    <lineage>
        <taxon>Eukaryota</taxon>
        <taxon>Fungi</taxon>
        <taxon>Dikarya</taxon>
        <taxon>Ascomycota</taxon>
        <taxon>Pezizomycotina</taxon>
        <taxon>Sordariomycetes</taxon>
        <taxon>Hypocreomycetidae</taxon>
        <taxon>Hypocreales</taxon>
        <taxon>Clavicipitaceae</taxon>
        <taxon>Claviceps</taxon>
    </lineage>
</organism>
<keyword evidence="2" id="KW-0472">Membrane</keyword>
<sequence length="326" mass="34214">MAAPTVLLILLVAQPCWGRVWAIPPAPPAAAAPWQPRNEVDMSKRENVGVATGYSTCGYLSGDANHPLTAPPRYDCRVDPVNSLWGVCDETIIDATFCGFYGACIDHDLCEYLTCGSAANPGQVITCGSDEWCSERILTYGPGQTYTAMTCGGHATTEYYHLSPTTTIPLPTSATARPSSTQKPGITPLLSPAQSSTQPSQSSTRTEPSAVTSTNSAAGSRSSNDNNKPDPASGNLVPILGSVLGGIALLCLSGLAAIFLLRRSRSNRSQSSSSPPALEQTDANDEASDTRSDTCSKHATGGWGPSELPDSQLKPRENQNAVELPS</sequence>
<dbReference type="AlphaFoldDB" id="A0A9P7NHX4"/>
<evidence type="ECO:0000256" key="2">
    <source>
        <dbReference type="SAM" id="Phobius"/>
    </source>
</evidence>
<proteinExistence type="predicted"/>
<evidence type="ECO:0000313" key="5">
    <source>
        <dbReference type="Proteomes" id="UP000748025"/>
    </source>
</evidence>
<evidence type="ECO:0000313" key="4">
    <source>
        <dbReference type="EMBL" id="KAG6016572.1"/>
    </source>
</evidence>